<comment type="caution">
    <text evidence="2">The sequence shown here is derived from an EMBL/GenBank/DDBJ whole genome shotgun (WGS) entry which is preliminary data.</text>
</comment>
<proteinExistence type="predicted"/>
<accession>A0A9X9M0D7</accession>
<protein>
    <submittedName>
        <fullName evidence="2">Uncharacterized protein</fullName>
    </submittedName>
</protein>
<dbReference type="EMBL" id="CYRY02032942">
    <property type="protein sequence ID" value="VCX10268.1"/>
    <property type="molecule type" value="Genomic_DNA"/>
</dbReference>
<evidence type="ECO:0000256" key="1">
    <source>
        <dbReference type="SAM" id="MobiDB-lite"/>
    </source>
</evidence>
<dbReference type="AlphaFoldDB" id="A0A9X9M0D7"/>
<organism evidence="2 3">
    <name type="scientific">Gulo gulo</name>
    <name type="common">Wolverine</name>
    <name type="synonym">Gluton</name>
    <dbReference type="NCBI Taxonomy" id="48420"/>
    <lineage>
        <taxon>Eukaryota</taxon>
        <taxon>Metazoa</taxon>
        <taxon>Chordata</taxon>
        <taxon>Craniata</taxon>
        <taxon>Vertebrata</taxon>
        <taxon>Euteleostomi</taxon>
        <taxon>Mammalia</taxon>
        <taxon>Eutheria</taxon>
        <taxon>Laurasiatheria</taxon>
        <taxon>Carnivora</taxon>
        <taxon>Caniformia</taxon>
        <taxon>Musteloidea</taxon>
        <taxon>Mustelidae</taxon>
        <taxon>Guloninae</taxon>
        <taxon>Gulo</taxon>
    </lineage>
</organism>
<name>A0A9X9M0D7_GULGU</name>
<evidence type="ECO:0000313" key="2">
    <source>
        <dbReference type="EMBL" id="VCX10268.1"/>
    </source>
</evidence>
<dbReference type="Proteomes" id="UP000269945">
    <property type="component" value="Unassembled WGS sequence"/>
</dbReference>
<keyword evidence="3" id="KW-1185">Reference proteome</keyword>
<reference evidence="2 3" key="1">
    <citation type="submission" date="2018-10" db="EMBL/GenBank/DDBJ databases">
        <authorList>
            <person name="Ekblom R."/>
            <person name="Jareborg N."/>
        </authorList>
    </citation>
    <scope>NUCLEOTIDE SEQUENCE [LARGE SCALE GENOMIC DNA]</scope>
    <source>
        <tissue evidence="2">Muscle</tissue>
    </source>
</reference>
<sequence length="55" mass="6389">MVEGRQRPRKKERHRPVISPTIGPWPYLSPPGTHRGSPRTPPWGWGAETQSHFYQ</sequence>
<evidence type="ECO:0000313" key="3">
    <source>
        <dbReference type="Proteomes" id="UP000269945"/>
    </source>
</evidence>
<feature type="compositionally biased region" description="Basic residues" evidence="1">
    <location>
        <begin position="7"/>
        <end position="16"/>
    </location>
</feature>
<feature type="region of interest" description="Disordered" evidence="1">
    <location>
        <begin position="1"/>
        <end position="55"/>
    </location>
</feature>
<gene>
    <name evidence="2" type="ORF">BN2614_LOCUS1</name>
</gene>